<protein>
    <submittedName>
        <fullName evidence="1">Uncharacterized protein</fullName>
    </submittedName>
</protein>
<keyword evidence="2" id="KW-1185">Reference proteome</keyword>
<name>A0A8T0GZE1_CERPU</name>
<dbReference type="InterPro" id="IPR023198">
    <property type="entry name" value="PGP-like_dom2"/>
</dbReference>
<gene>
    <name evidence="1" type="ORF">KC19_8G094200</name>
</gene>
<dbReference type="Pfam" id="PF00702">
    <property type="entry name" value="Hydrolase"/>
    <property type="match status" value="1"/>
</dbReference>
<dbReference type="PANTHER" id="PTHR43885:SF1">
    <property type="entry name" value="SUPERFAMILY HYDROLASE, PUTATIVE (AFU_ORTHOLOGUE AFUA_4G13290)-RELATED"/>
    <property type="match status" value="1"/>
</dbReference>
<evidence type="ECO:0000313" key="1">
    <source>
        <dbReference type="EMBL" id="KAG0564233.1"/>
    </source>
</evidence>
<dbReference type="InterPro" id="IPR023214">
    <property type="entry name" value="HAD_sf"/>
</dbReference>
<organism evidence="1 2">
    <name type="scientific">Ceratodon purpureus</name>
    <name type="common">Fire moss</name>
    <name type="synonym">Dicranum purpureum</name>
    <dbReference type="NCBI Taxonomy" id="3225"/>
    <lineage>
        <taxon>Eukaryota</taxon>
        <taxon>Viridiplantae</taxon>
        <taxon>Streptophyta</taxon>
        <taxon>Embryophyta</taxon>
        <taxon>Bryophyta</taxon>
        <taxon>Bryophytina</taxon>
        <taxon>Bryopsida</taxon>
        <taxon>Dicranidae</taxon>
        <taxon>Pseudoditrichales</taxon>
        <taxon>Ditrichaceae</taxon>
        <taxon>Ceratodon</taxon>
    </lineage>
</organism>
<evidence type="ECO:0000313" key="2">
    <source>
        <dbReference type="Proteomes" id="UP000822688"/>
    </source>
</evidence>
<dbReference type="EMBL" id="CM026429">
    <property type="protein sequence ID" value="KAG0564233.1"/>
    <property type="molecule type" value="Genomic_DNA"/>
</dbReference>
<dbReference type="Gene3D" id="1.10.150.240">
    <property type="entry name" value="Putative phosphatase, domain 2"/>
    <property type="match status" value="1"/>
</dbReference>
<proteinExistence type="predicted"/>
<dbReference type="PANTHER" id="PTHR43885">
    <property type="entry name" value="HALOACID DEHALOGENASE-LIKE HYDROLASE"/>
    <property type="match status" value="1"/>
</dbReference>
<dbReference type="Gene3D" id="3.40.50.1000">
    <property type="entry name" value="HAD superfamily/HAD-like"/>
    <property type="match status" value="1"/>
</dbReference>
<dbReference type="InterPro" id="IPR036412">
    <property type="entry name" value="HAD-like_sf"/>
</dbReference>
<dbReference type="AlphaFoldDB" id="A0A8T0GZE1"/>
<dbReference type="SUPFAM" id="SSF56784">
    <property type="entry name" value="HAD-like"/>
    <property type="match status" value="1"/>
</dbReference>
<accession>A0A8T0GZE1</accession>
<reference evidence="1" key="1">
    <citation type="submission" date="2020-06" db="EMBL/GenBank/DDBJ databases">
        <title>WGS assembly of Ceratodon purpureus strain R40.</title>
        <authorList>
            <person name="Carey S.B."/>
            <person name="Jenkins J."/>
            <person name="Shu S."/>
            <person name="Lovell J.T."/>
            <person name="Sreedasyam A."/>
            <person name="Maumus F."/>
            <person name="Tiley G.P."/>
            <person name="Fernandez-Pozo N."/>
            <person name="Barry K."/>
            <person name="Chen C."/>
            <person name="Wang M."/>
            <person name="Lipzen A."/>
            <person name="Daum C."/>
            <person name="Saski C.A."/>
            <person name="Payton A.C."/>
            <person name="Mcbreen J.C."/>
            <person name="Conrad R.E."/>
            <person name="Kollar L.M."/>
            <person name="Olsson S."/>
            <person name="Huttunen S."/>
            <person name="Landis J.B."/>
            <person name="Wickett N.J."/>
            <person name="Johnson M.G."/>
            <person name="Rensing S.A."/>
            <person name="Grimwood J."/>
            <person name="Schmutz J."/>
            <person name="Mcdaniel S.F."/>
        </authorList>
    </citation>
    <scope>NUCLEOTIDE SEQUENCE</scope>
    <source>
        <strain evidence="1">R40</strain>
    </source>
</reference>
<dbReference type="Proteomes" id="UP000822688">
    <property type="component" value="Chromosome 8"/>
</dbReference>
<comment type="caution">
    <text evidence="1">The sequence shown here is derived from an EMBL/GenBank/DDBJ whole genome shotgun (WGS) entry which is preliminary data.</text>
</comment>
<sequence>MADKVLITFDVDGTLMQSTGLLANQLHKKAFSHAFLQVFGVEGTIDAIKHHGSTDPMVILNTLEHYGIPQETAAPKLGELKAKMVEYAMQHASEVGEGLEVLPGVRELLEVLSRQEEVIIGLVTGNLEDIAWLKMEGLGIRQFFSIPNFGGFGSDHSDRGELVRIAAARADQMFPGGFRLRAHVGDTPNDIRAAEFGGALAIGVCTGIFTQKDLREASHSDTPAIILDNLLNVMNFINVLGVRCRDF</sequence>